<name>A0AAE2EIK0_MYCMY</name>
<feature type="transmembrane region" description="Helical" evidence="8">
    <location>
        <begin position="852"/>
        <end position="873"/>
    </location>
</feature>
<dbReference type="GO" id="GO:0016020">
    <property type="term" value="C:membrane"/>
    <property type="evidence" value="ECO:0007669"/>
    <property type="project" value="UniProtKB-SubCell"/>
</dbReference>
<dbReference type="InterPro" id="IPR059000">
    <property type="entry name" value="ATPase_P-type_domA"/>
</dbReference>
<dbReference type="PRINTS" id="PR00119">
    <property type="entry name" value="CATATPASE"/>
</dbReference>
<dbReference type="Pfam" id="PF00689">
    <property type="entry name" value="Cation_ATPase_C"/>
    <property type="match status" value="1"/>
</dbReference>
<dbReference type="Gene3D" id="3.40.50.1000">
    <property type="entry name" value="HAD superfamily/HAD-like"/>
    <property type="match status" value="1"/>
</dbReference>
<dbReference type="SUPFAM" id="SSF56784">
    <property type="entry name" value="HAD-like"/>
    <property type="match status" value="1"/>
</dbReference>
<evidence type="ECO:0000256" key="2">
    <source>
        <dbReference type="ARBA" id="ARBA00022692"/>
    </source>
</evidence>
<keyword evidence="4" id="KW-0067">ATP-binding</keyword>
<dbReference type="InterPro" id="IPR004014">
    <property type="entry name" value="ATPase_P-typ_cation-transptr_N"/>
</dbReference>
<dbReference type="SMART" id="SM00831">
    <property type="entry name" value="Cation_ATPase_N"/>
    <property type="match status" value="1"/>
</dbReference>
<dbReference type="Gene3D" id="3.40.1110.10">
    <property type="entry name" value="Calcium-transporting ATPase, cytoplasmic domain N"/>
    <property type="match status" value="1"/>
</dbReference>
<evidence type="ECO:0000256" key="8">
    <source>
        <dbReference type="SAM" id="Phobius"/>
    </source>
</evidence>
<evidence type="ECO:0000256" key="6">
    <source>
        <dbReference type="ARBA" id="ARBA00022989"/>
    </source>
</evidence>
<feature type="transmembrane region" description="Helical" evidence="8">
    <location>
        <begin position="741"/>
        <end position="766"/>
    </location>
</feature>
<feature type="transmembrane region" description="Helical" evidence="8">
    <location>
        <begin position="77"/>
        <end position="95"/>
    </location>
</feature>
<proteinExistence type="predicted"/>
<comment type="subcellular location">
    <subcellularLocation>
        <location evidence="1">Membrane</location>
        <topology evidence="1">Multi-pass membrane protein</topology>
    </subcellularLocation>
</comment>
<dbReference type="PANTHER" id="PTHR42861">
    <property type="entry name" value="CALCIUM-TRANSPORTING ATPASE"/>
    <property type="match status" value="1"/>
</dbReference>
<evidence type="ECO:0000313" key="11">
    <source>
        <dbReference type="Proteomes" id="UP000033624"/>
    </source>
</evidence>
<keyword evidence="6 8" id="KW-1133">Transmembrane helix</keyword>
<keyword evidence="7 8" id="KW-0472">Membrane</keyword>
<dbReference type="SFLD" id="SFLDF00027">
    <property type="entry name" value="p-type_atpase"/>
    <property type="match status" value="1"/>
</dbReference>
<feature type="transmembrane region" description="Helical" evidence="8">
    <location>
        <begin position="673"/>
        <end position="695"/>
    </location>
</feature>
<dbReference type="KEGG" id="mmyi:mycmycITA_00957"/>
<evidence type="ECO:0000256" key="3">
    <source>
        <dbReference type="ARBA" id="ARBA00022741"/>
    </source>
</evidence>
<evidence type="ECO:0000256" key="7">
    <source>
        <dbReference type="ARBA" id="ARBA00023136"/>
    </source>
</evidence>
<keyword evidence="3" id="KW-0547">Nucleotide-binding</keyword>
<accession>A0AAE2EIK0</accession>
<dbReference type="SFLD" id="SFLDG00002">
    <property type="entry name" value="C1.7:_P-type_atpase_like"/>
    <property type="match status" value="1"/>
</dbReference>
<dbReference type="InterPro" id="IPR036412">
    <property type="entry name" value="HAD-like_sf"/>
</dbReference>
<dbReference type="InterPro" id="IPR044492">
    <property type="entry name" value="P_typ_ATPase_HD_dom"/>
</dbReference>
<feature type="transmembrane region" description="Helical" evidence="8">
    <location>
        <begin position="278"/>
        <end position="297"/>
    </location>
</feature>
<dbReference type="EMBL" id="LAEW01000001">
    <property type="protein sequence ID" value="KJQ46297.1"/>
    <property type="molecule type" value="Genomic_DNA"/>
</dbReference>
<keyword evidence="2 8" id="KW-0812">Transmembrane</keyword>
<keyword evidence="10" id="KW-0378">Hydrolase</keyword>
<evidence type="ECO:0000313" key="10">
    <source>
        <dbReference type="EMBL" id="KJQ46297.1"/>
    </source>
</evidence>
<feature type="transmembrane region" description="Helical" evidence="8">
    <location>
        <begin position="303"/>
        <end position="326"/>
    </location>
</feature>
<protein>
    <submittedName>
        <fullName evidence="10">HAD ATPase, P-type, IC family protein</fullName>
        <ecNumber evidence="10">3.6.3.-</ecNumber>
    </submittedName>
</protein>
<dbReference type="NCBIfam" id="TIGR01494">
    <property type="entry name" value="ATPase_P-type"/>
    <property type="match status" value="2"/>
</dbReference>
<dbReference type="InterPro" id="IPR008250">
    <property type="entry name" value="ATPase_P-typ_transduc_dom_A_sf"/>
</dbReference>
<dbReference type="Pfam" id="PF00690">
    <property type="entry name" value="Cation_ATPase_N"/>
    <property type="match status" value="1"/>
</dbReference>
<organism evidence="10 11">
    <name type="scientific">Mycoplasma mycoides subsp. mycoides</name>
    <dbReference type="NCBI Taxonomy" id="2103"/>
    <lineage>
        <taxon>Bacteria</taxon>
        <taxon>Bacillati</taxon>
        <taxon>Mycoplasmatota</taxon>
        <taxon>Mollicutes</taxon>
        <taxon>Mycoplasmataceae</taxon>
        <taxon>Mycoplasma</taxon>
    </lineage>
</organism>
<dbReference type="PRINTS" id="PR00120">
    <property type="entry name" value="HATPASE"/>
</dbReference>
<feature type="domain" description="Cation-transporting P-type ATPase N-terminal" evidence="9">
    <location>
        <begin position="27"/>
        <end position="93"/>
    </location>
</feature>
<evidence type="ECO:0000256" key="1">
    <source>
        <dbReference type="ARBA" id="ARBA00004141"/>
    </source>
</evidence>
<evidence type="ECO:0000256" key="5">
    <source>
        <dbReference type="ARBA" id="ARBA00022967"/>
    </source>
</evidence>
<dbReference type="PROSITE" id="PS00154">
    <property type="entry name" value="ATPASE_E1_E2"/>
    <property type="match status" value="1"/>
</dbReference>
<evidence type="ECO:0000259" key="9">
    <source>
        <dbReference type="SMART" id="SM00831"/>
    </source>
</evidence>
<dbReference type="SUPFAM" id="SSF81653">
    <property type="entry name" value="Calcium ATPase, transduction domain A"/>
    <property type="match status" value="1"/>
</dbReference>
<dbReference type="InterPro" id="IPR023299">
    <property type="entry name" value="ATPase_P-typ_cyto_dom_N"/>
</dbReference>
<gene>
    <name evidence="10" type="ORF">TS59_0997</name>
</gene>
<dbReference type="AlphaFoldDB" id="A0AAE2EIK0"/>
<dbReference type="GO" id="GO:0016887">
    <property type="term" value="F:ATP hydrolysis activity"/>
    <property type="evidence" value="ECO:0007669"/>
    <property type="project" value="InterPro"/>
</dbReference>
<reference evidence="10 11" key="1">
    <citation type="submission" date="2015-02" db="EMBL/GenBank/DDBJ databases">
        <title>Mycoplasma mycoides subsp. mycoides strain:B237 Genome sequencing.</title>
        <authorList>
            <person name="Fischer A."/>
            <person name="Santana-Cruz I."/>
            <person name="Schieck E."/>
            <person name="Gourle H."/>
            <person name="Lambert M."/>
            <person name="Nadendla S."/>
            <person name="Miller R.A."/>
            <person name="Weber J."/>
            <person name="Bongcam-Rudloff E."/>
            <person name="Vashee S."/>
            <person name="Frey J."/>
            <person name="Jores J."/>
        </authorList>
    </citation>
    <scope>NUCLEOTIDE SEQUENCE [LARGE SCALE GENOMIC DNA]</scope>
    <source>
        <strain evidence="10 11">B237</strain>
    </source>
</reference>
<dbReference type="SUPFAM" id="SSF81660">
    <property type="entry name" value="Metal cation-transporting ATPase, ATP-binding domain N"/>
    <property type="match status" value="1"/>
</dbReference>
<dbReference type="Proteomes" id="UP000033624">
    <property type="component" value="Unassembled WGS sequence"/>
</dbReference>
<dbReference type="OMA" id="PGDWFGW"/>
<dbReference type="InterPro" id="IPR023214">
    <property type="entry name" value="HAD_sf"/>
</dbReference>
<feature type="transmembrane region" description="Helical" evidence="8">
    <location>
        <begin position="101"/>
        <end position="121"/>
    </location>
</feature>
<keyword evidence="5" id="KW-1278">Translocase</keyword>
<dbReference type="Pfam" id="PF13246">
    <property type="entry name" value="Cation_ATPase"/>
    <property type="match status" value="1"/>
</dbReference>
<dbReference type="InterPro" id="IPR001757">
    <property type="entry name" value="P_typ_ATPase"/>
</dbReference>
<sequence length="885" mass="100656">MFKTKKGNLKSLDYKKQDYVIKLSNTNFDNLKNVLDSKIGLNNQSRANNLLKFGSNQIVVKKFSVFKKILETLVEPFNLLLLFIGILELIIYFLFQRDWITLISAFIIFFMIFLASIVDFIQEYKAYKFNLKLTKIIENDVFVVNDQIKDFNNLNYQNIKNNLIKEKQSNLTIGDVVYLSKGDIIPSDCRIIWSENLYLDESTLTGESKAIKKQTTNTKTNFLELENILFKETLIVSGNCLAVVISINKDNYSNSLLGLINDDTVTDYEKGINKVTKILIYLISILVFIITFISLLKSGFSNWASSLVFGLSIAVSLTPEALPAIISSNLKLASKRLSKNKVVIKKLSVLQNIGSVNILATDKTGTLTLDTTNIETYLDINNQKNKLLKQYFFYNAYFQNNLFDTIDKAIIDQFKTNISDIKLIDHLSFDHNFRISSVLINFNNSSLLITKGSLEEILEITSSINVNNQVINLCDNYKNMIIDQVNSYTKKGYKVLVLSYKNSDVIDNKNLIYLGMVVFSDQIRENVKQVIDTFKVYDIDIKVLSGDNLYTCKNVCDQVGINSNTSLIGKQINNLTKEELIKISQSVNIFYKLSPLDKAKIIDSLKSNNVVGFLGDGVNDAVALKKADVGISVNNASSLAKQSADVILLEKDLNALEHAFIIGRKTFSNAIKYIKITVASNFGILLTLLLATILFKFEVMSSIQLLIQNLIFDFANLVFVFDNVDQSSIKKPQKWNIKSIIPFAIFNGLTQVIISFINFMILYFGFNIKGLDAQSIELFQTCYFIECILTHIMIILVLRTDKLSFFKSIASKQMLISMLFFSIIPFVIVFISSSFNSLGFRLMVGNLNNINLSWWFLLLFSLEILAWIISEIIKKNYLKIFKNWL</sequence>
<dbReference type="Gene3D" id="2.70.150.10">
    <property type="entry name" value="Calcium-transporting ATPase, cytoplasmic transduction domain A"/>
    <property type="match status" value="1"/>
</dbReference>
<dbReference type="Gene3D" id="1.20.1110.10">
    <property type="entry name" value="Calcium-transporting ATPase, transmembrane domain"/>
    <property type="match status" value="1"/>
</dbReference>
<dbReference type="RefSeq" id="WP_015545297.1">
    <property type="nucleotide sequence ID" value="NZ_CP010267.1"/>
</dbReference>
<dbReference type="SUPFAM" id="SSF81665">
    <property type="entry name" value="Calcium ATPase, transmembrane domain M"/>
    <property type="match status" value="1"/>
</dbReference>
<feature type="transmembrane region" description="Helical" evidence="8">
    <location>
        <begin position="701"/>
        <end position="721"/>
    </location>
</feature>
<feature type="transmembrane region" description="Helical" evidence="8">
    <location>
        <begin position="819"/>
        <end position="840"/>
    </location>
</feature>
<evidence type="ECO:0000256" key="4">
    <source>
        <dbReference type="ARBA" id="ARBA00022840"/>
    </source>
</evidence>
<feature type="transmembrane region" description="Helical" evidence="8">
    <location>
        <begin position="778"/>
        <end position="798"/>
    </location>
</feature>
<dbReference type="EC" id="3.6.3.-" evidence="10"/>
<dbReference type="InterPro" id="IPR006068">
    <property type="entry name" value="ATPase_P-typ_cation-transptr_C"/>
</dbReference>
<dbReference type="Pfam" id="PF00122">
    <property type="entry name" value="E1-E2_ATPase"/>
    <property type="match status" value="1"/>
</dbReference>
<dbReference type="InterPro" id="IPR023298">
    <property type="entry name" value="ATPase_P-typ_TM_dom_sf"/>
</dbReference>
<dbReference type="GO" id="GO:0005524">
    <property type="term" value="F:ATP binding"/>
    <property type="evidence" value="ECO:0007669"/>
    <property type="project" value="UniProtKB-KW"/>
</dbReference>
<dbReference type="InterPro" id="IPR018303">
    <property type="entry name" value="ATPase_P-typ_P_site"/>
</dbReference>
<comment type="caution">
    <text evidence="10">The sequence shown here is derived from an EMBL/GenBank/DDBJ whole genome shotgun (WGS) entry which is preliminary data.</text>
</comment>
<dbReference type="SFLD" id="SFLDS00003">
    <property type="entry name" value="Haloacid_Dehalogenase"/>
    <property type="match status" value="1"/>
</dbReference>